<dbReference type="InterPro" id="IPR025188">
    <property type="entry name" value="DUF4113"/>
</dbReference>
<comment type="caution">
    <text evidence="7">The sequence shown here is derived from an EMBL/GenBank/DDBJ whole genome shotgun (WGS) entry which is preliminary data.</text>
</comment>
<name>A0A4V2G5L7_9GAMM</name>
<dbReference type="Pfam" id="PF00817">
    <property type="entry name" value="IMS"/>
    <property type="match status" value="1"/>
</dbReference>
<accession>A0A4V2G5L7</accession>
<evidence type="ECO:0000256" key="2">
    <source>
        <dbReference type="ARBA" id="ARBA00022763"/>
    </source>
</evidence>
<keyword evidence="4" id="KW-0234">DNA repair</keyword>
<dbReference type="GO" id="GO:0003684">
    <property type="term" value="F:damaged DNA binding"/>
    <property type="evidence" value="ECO:0007669"/>
    <property type="project" value="InterPro"/>
</dbReference>
<dbReference type="InterPro" id="IPR043128">
    <property type="entry name" value="Rev_trsase/Diguanyl_cyclase"/>
</dbReference>
<sequence length="429" mass="47620">MDLAPAPVKPLFALVDCNNFYVSCERAFQPHLNGKPVVVLSNNDGCIISRSAEAKAMGVRMGIPWHEARPYLSQGLIALSSNYALYGDLSARVMNILGDMAPRQEIYSIDETFLDLSGVTAPETLALAMRQRVLQWAHMPTCVGLGSTRTRAKLANHVAKKQRDGNGVFNLEALSLADEQALLASLPVGEVWGVGFRWQEKLQRLRIRTVADLCAVDADWLRAQSNVVLARTVKELQGVSCLSVEDVAEPQQQLMHSRSFGHPVTELRHLEEAVHDFITTAAAKLRQRGLQTAMLSVSIQTYTNRGPETQYRNSAAVPLPAPTQDSRVLAQLAREGLHRIFRPGFRYKKAGVLLTALSGVEQRQLDWLNPGDSERSRALMAAVDGINRGMGRNAVRWGLPTDAGHWRMRQERRSPRFTSAWEELKVVKA</sequence>
<reference evidence="7 8" key="1">
    <citation type="submission" date="2019-02" db="EMBL/GenBank/DDBJ databases">
        <title>Genomic Encyclopedia of Type Strains, Phase IV (KMG-IV): sequencing the most valuable type-strain genomes for metagenomic binning, comparative biology and taxonomic classification.</title>
        <authorList>
            <person name="Goeker M."/>
        </authorList>
    </citation>
    <scope>NUCLEOTIDE SEQUENCE [LARGE SCALE GENOMIC DNA]</scope>
    <source>
        <strain evidence="7 8">DSM 105135</strain>
    </source>
</reference>
<comment type="similarity">
    <text evidence="1">Belongs to the DNA polymerase type-Y family.</text>
</comment>
<keyword evidence="8" id="KW-1185">Reference proteome</keyword>
<proteinExistence type="inferred from homology"/>
<evidence type="ECO:0000256" key="1">
    <source>
        <dbReference type="ARBA" id="ARBA00010945"/>
    </source>
</evidence>
<dbReference type="GO" id="GO:0006281">
    <property type="term" value="P:DNA repair"/>
    <property type="evidence" value="ECO:0007669"/>
    <property type="project" value="UniProtKB-KW"/>
</dbReference>
<keyword evidence="3" id="KW-0741">SOS mutagenesis</keyword>
<dbReference type="PANTHER" id="PTHR11076:SF34">
    <property type="entry name" value="PROTEIN UMUC"/>
    <property type="match status" value="1"/>
</dbReference>
<dbReference type="EMBL" id="SHKX01000012">
    <property type="protein sequence ID" value="RZU45366.1"/>
    <property type="molecule type" value="Genomic_DNA"/>
</dbReference>
<gene>
    <name evidence="7" type="ORF">EV700_2186</name>
</gene>
<protein>
    <submittedName>
        <fullName evidence="7">DNA polymerase V</fullName>
    </submittedName>
</protein>
<dbReference type="Gene3D" id="1.10.150.20">
    <property type="entry name" value="5' to 3' exonuclease, C-terminal subdomain"/>
    <property type="match status" value="1"/>
</dbReference>
<dbReference type="Pfam" id="PF11799">
    <property type="entry name" value="IMS_C"/>
    <property type="match status" value="1"/>
</dbReference>
<dbReference type="GO" id="GO:0005829">
    <property type="term" value="C:cytosol"/>
    <property type="evidence" value="ECO:0007669"/>
    <property type="project" value="TreeGrafter"/>
</dbReference>
<dbReference type="OrthoDB" id="9808813at2"/>
<organism evidence="7 8">
    <name type="scientific">Fluviicoccus keumensis</name>
    <dbReference type="NCBI Taxonomy" id="1435465"/>
    <lineage>
        <taxon>Bacteria</taxon>
        <taxon>Pseudomonadati</taxon>
        <taxon>Pseudomonadota</taxon>
        <taxon>Gammaproteobacteria</taxon>
        <taxon>Moraxellales</taxon>
        <taxon>Moraxellaceae</taxon>
        <taxon>Fluviicoccus</taxon>
    </lineage>
</organism>
<dbReference type="Pfam" id="PF13438">
    <property type="entry name" value="DUF4113"/>
    <property type="match status" value="1"/>
</dbReference>
<dbReference type="GO" id="GO:0042276">
    <property type="term" value="P:error-prone translesion synthesis"/>
    <property type="evidence" value="ECO:0007669"/>
    <property type="project" value="TreeGrafter"/>
</dbReference>
<dbReference type="InterPro" id="IPR043502">
    <property type="entry name" value="DNA/RNA_pol_sf"/>
</dbReference>
<evidence type="ECO:0000313" key="7">
    <source>
        <dbReference type="EMBL" id="RZU45366.1"/>
    </source>
</evidence>
<dbReference type="GO" id="GO:0009432">
    <property type="term" value="P:SOS response"/>
    <property type="evidence" value="ECO:0007669"/>
    <property type="project" value="UniProtKB-KW"/>
</dbReference>
<dbReference type="GO" id="GO:0003887">
    <property type="term" value="F:DNA-directed DNA polymerase activity"/>
    <property type="evidence" value="ECO:0007669"/>
    <property type="project" value="TreeGrafter"/>
</dbReference>
<dbReference type="Gene3D" id="3.40.1170.60">
    <property type="match status" value="1"/>
</dbReference>
<keyword evidence="2" id="KW-0227">DNA damage</keyword>
<evidence type="ECO:0000256" key="5">
    <source>
        <dbReference type="ARBA" id="ARBA00023236"/>
    </source>
</evidence>
<keyword evidence="5" id="KW-0742">SOS response</keyword>
<dbReference type="Proteomes" id="UP000292423">
    <property type="component" value="Unassembled WGS sequence"/>
</dbReference>
<dbReference type="PANTHER" id="PTHR11076">
    <property type="entry name" value="DNA REPAIR POLYMERASE UMUC / TRANSFERASE FAMILY MEMBER"/>
    <property type="match status" value="1"/>
</dbReference>
<dbReference type="AlphaFoldDB" id="A0A4V2G5L7"/>
<dbReference type="InterPro" id="IPR017961">
    <property type="entry name" value="DNA_pol_Y-fam_little_finger"/>
</dbReference>
<dbReference type="InterPro" id="IPR001126">
    <property type="entry name" value="UmuC"/>
</dbReference>
<feature type="domain" description="UmuC" evidence="6">
    <location>
        <begin position="12"/>
        <end position="195"/>
    </location>
</feature>
<dbReference type="InterPro" id="IPR050116">
    <property type="entry name" value="DNA_polymerase-Y"/>
</dbReference>
<dbReference type="PROSITE" id="PS50173">
    <property type="entry name" value="UMUC"/>
    <property type="match status" value="1"/>
</dbReference>
<evidence type="ECO:0000259" key="6">
    <source>
        <dbReference type="PROSITE" id="PS50173"/>
    </source>
</evidence>
<dbReference type="RefSeq" id="WP_130413621.1">
    <property type="nucleotide sequence ID" value="NZ_SHKX01000012.1"/>
</dbReference>
<evidence type="ECO:0000256" key="3">
    <source>
        <dbReference type="ARBA" id="ARBA00023199"/>
    </source>
</evidence>
<evidence type="ECO:0000313" key="8">
    <source>
        <dbReference type="Proteomes" id="UP000292423"/>
    </source>
</evidence>
<dbReference type="SUPFAM" id="SSF56672">
    <property type="entry name" value="DNA/RNA polymerases"/>
    <property type="match status" value="1"/>
</dbReference>
<dbReference type="Gene3D" id="3.30.70.270">
    <property type="match status" value="1"/>
</dbReference>
<evidence type="ECO:0000256" key="4">
    <source>
        <dbReference type="ARBA" id="ARBA00023204"/>
    </source>
</evidence>
<dbReference type="CDD" id="cd01700">
    <property type="entry name" value="PolY_Pol_V_umuC"/>
    <property type="match status" value="1"/>
</dbReference>